<dbReference type="AlphaFoldDB" id="A0A6J7NEA2"/>
<reference evidence="1" key="1">
    <citation type="submission" date="2020-05" db="EMBL/GenBank/DDBJ databases">
        <authorList>
            <person name="Chiriac C."/>
            <person name="Salcher M."/>
            <person name="Ghai R."/>
            <person name="Kavagutti S V."/>
        </authorList>
    </citation>
    <scope>NUCLEOTIDE SEQUENCE</scope>
</reference>
<evidence type="ECO:0000313" key="1">
    <source>
        <dbReference type="EMBL" id="CAB4988294.1"/>
    </source>
</evidence>
<dbReference type="EMBL" id="CAFBOT010000073">
    <property type="protein sequence ID" value="CAB4988294.1"/>
    <property type="molecule type" value="Genomic_DNA"/>
</dbReference>
<proteinExistence type="predicted"/>
<organism evidence="1">
    <name type="scientific">freshwater metagenome</name>
    <dbReference type="NCBI Taxonomy" id="449393"/>
    <lineage>
        <taxon>unclassified sequences</taxon>
        <taxon>metagenomes</taxon>
        <taxon>ecological metagenomes</taxon>
    </lineage>
</organism>
<protein>
    <submittedName>
        <fullName evidence="1">Unannotated protein</fullName>
    </submittedName>
</protein>
<gene>
    <name evidence="1" type="ORF">UFOPK4000_00544</name>
</gene>
<sequence length="51" mass="5683">MKARKIIVDRDDVHTVAAERVEISGQRGDQRLALTGTHFCNPTRVERGAAH</sequence>
<accession>A0A6J7NEA2</accession>
<name>A0A6J7NEA2_9ZZZZ</name>